<name>A0A9E9LCF7_9BURK</name>
<organism evidence="1">
    <name type="scientific">Oxalobacter aliiformigenes</name>
    <dbReference type="NCBI Taxonomy" id="2946593"/>
    <lineage>
        <taxon>Bacteria</taxon>
        <taxon>Pseudomonadati</taxon>
        <taxon>Pseudomonadota</taxon>
        <taxon>Betaproteobacteria</taxon>
        <taxon>Burkholderiales</taxon>
        <taxon>Oxalobacteraceae</taxon>
        <taxon>Oxalobacter</taxon>
    </lineage>
</organism>
<dbReference type="RefSeq" id="WP_269315701.1">
    <property type="nucleotide sequence ID" value="NZ_CP098251.1"/>
</dbReference>
<dbReference type="EMBL" id="CP098251">
    <property type="protein sequence ID" value="WAV90728.1"/>
    <property type="molecule type" value="Genomic_DNA"/>
</dbReference>
<dbReference type="Proteomes" id="UP001164819">
    <property type="component" value="Chromosome"/>
</dbReference>
<sequence>MSKGIDWRQETTVHLSSQIQIVAFWGNHPENCYGIRSLEQRQFFLWKTGYKRRFSQRVTPIVIASGKISFLPFHYLQNFSSNVEIPQERIHIAVPYRELFAYSKQK</sequence>
<reference evidence="1" key="1">
    <citation type="journal article" date="2022" name="Front. Microbiol.">
        <title>New perspectives on an old grouping: The genomic and phenotypic variability of Oxalobacter formigenes and the implications for calcium oxalate stone prevention.</title>
        <authorList>
            <person name="Chmiel J.A."/>
            <person name="Carr C."/>
            <person name="Stuivenberg G.A."/>
            <person name="Venema R."/>
            <person name="Chanyi R.M."/>
            <person name="Al K.F."/>
            <person name="Giguere D."/>
            <person name="Say H."/>
            <person name="Akouris P.P."/>
            <person name="Dominguez Romero S.A."/>
            <person name="Kwong A."/>
            <person name="Tai V."/>
            <person name="Koval S.F."/>
            <person name="Razvi H."/>
            <person name="Bjazevic J."/>
            <person name="Burton J.P."/>
        </authorList>
    </citation>
    <scope>NUCLEOTIDE SEQUENCE</scope>
    <source>
        <strain evidence="1">OxK</strain>
    </source>
</reference>
<dbReference type="AlphaFoldDB" id="A0A9E9LCF7"/>
<proteinExistence type="predicted"/>
<gene>
    <name evidence="1" type="ORF">NB646_07710</name>
</gene>
<accession>A0A9E9LCF7</accession>
<evidence type="ECO:0000313" key="1">
    <source>
        <dbReference type="EMBL" id="WAV90728.1"/>
    </source>
</evidence>
<protein>
    <submittedName>
        <fullName evidence="1">Uncharacterized protein</fullName>
    </submittedName>
</protein>